<reference evidence="14" key="1">
    <citation type="submission" date="2019-10" db="EMBL/GenBank/DDBJ databases">
        <title>Streptomyces sp. nov., a novel actinobacterium isolated from alkaline environment.</title>
        <authorList>
            <person name="Golinska P."/>
        </authorList>
    </citation>
    <scope>NUCLEOTIDE SEQUENCE [LARGE SCALE GENOMIC DNA]</scope>
    <source>
        <strain evidence="14">DSM 42118</strain>
    </source>
</reference>
<evidence type="ECO:0000313" key="13">
    <source>
        <dbReference type="EMBL" id="MBB0246473.1"/>
    </source>
</evidence>
<evidence type="ECO:0000256" key="12">
    <source>
        <dbReference type="SAM" id="MobiDB-lite"/>
    </source>
</evidence>
<dbReference type="InterPro" id="IPR029063">
    <property type="entry name" value="SAM-dependent_MTases_sf"/>
</dbReference>
<dbReference type="EC" id="2.1.1.77" evidence="3"/>
<protein>
    <recommendedName>
        <fullName evidence="4">Protein-L-isoaspartate O-methyltransferase</fullName>
        <ecNumber evidence="3">2.1.1.77</ecNumber>
    </recommendedName>
    <alternativeName>
        <fullName evidence="11">L-isoaspartyl protein carboxyl methyltransferase</fullName>
    </alternativeName>
    <alternativeName>
        <fullName evidence="9">Protein L-isoaspartyl methyltransferase</fullName>
    </alternativeName>
    <alternativeName>
        <fullName evidence="10">Protein-beta-aspartate methyltransferase</fullName>
    </alternativeName>
</protein>
<dbReference type="PANTHER" id="PTHR11579">
    <property type="entry name" value="PROTEIN-L-ISOASPARTATE O-METHYLTRANSFERASE"/>
    <property type="match status" value="1"/>
</dbReference>
<gene>
    <name evidence="13" type="ORF">FNQ90_20750</name>
</gene>
<comment type="subcellular location">
    <subcellularLocation>
        <location evidence="1">Cytoplasm</location>
    </subcellularLocation>
</comment>
<evidence type="ECO:0000256" key="1">
    <source>
        <dbReference type="ARBA" id="ARBA00004496"/>
    </source>
</evidence>
<organism evidence="13 14">
    <name type="scientific">Streptomyces alkaliphilus</name>
    <dbReference type="NCBI Taxonomy" id="1472722"/>
    <lineage>
        <taxon>Bacteria</taxon>
        <taxon>Bacillati</taxon>
        <taxon>Actinomycetota</taxon>
        <taxon>Actinomycetes</taxon>
        <taxon>Kitasatosporales</taxon>
        <taxon>Streptomycetaceae</taxon>
        <taxon>Streptomyces</taxon>
    </lineage>
</organism>
<keyword evidence="6" id="KW-0489">Methyltransferase</keyword>
<evidence type="ECO:0000256" key="4">
    <source>
        <dbReference type="ARBA" id="ARBA00013346"/>
    </source>
</evidence>
<dbReference type="SUPFAM" id="SSF53335">
    <property type="entry name" value="S-adenosyl-L-methionine-dependent methyltransferases"/>
    <property type="match status" value="1"/>
</dbReference>
<keyword evidence="5" id="KW-0963">Cytoplasm</keyword>
<accession>A0A7W3TGL0</accession>
<sequence>MSPPVVDVPVAPEVARAAGVVPEGHYTHHEERGVTVHRTNPVFVHRDLSSLAAAEGMNVLEVGTGSGYSGALLGEIVGPGGSVTSLDIDPYLTRWANLIHHRRGLTNVRCHAADGTAGYPAAGPYDRIGAWCSPPLLPRAWVDQAAERCRIVATLPIARVPDLTVLAVLTITGGRPEVETIMGGNYIDATAAPKADLEAPGGGSTGRHGCRDTIGCPSPGGSGTTGTTPVPAPPWSASRNRGTSSRPPRRRGSPCSTGRQPRGMKG</sequence>
<dbReference type="GO" id="GO:0005737">
    <property type="term" value="C:cytoplasm"/>
    <property type="evidence" value="ECO:0007669"/>
    <property type="project" value="UniProtKB-SubCell"/>
</dbReference>
<evidence type="ECO:0000313" key="14">
    <source>
        <dbReference type="Proteomes" id="UP000538929"/>
    </source>
</evidence>
<evidence type="ECO:0000256" key="8">
    <source>
        <dbReference type="ARBA" id="ARBA00022691"/>
    </source>
</evidence>
<dbReference type="PANTHER" id="PTHR11579:SF0">
    <property type="entry name" value="PROTEIN-L-ISOASPARTATE(D-ASPARTATE) O-METHYLTRANSFERASE"/>
    <property type="match status" value="1"/>
</dbReference>
<keyword evidence="8" id="KW-0949">S-adenosyl-L-methionine</keyword>
<evidence type="ECO:0000256" key="2">
    <source>
        <dbReference type="ARBA" id="ARBA00005369"/>
    </source>
</evidence>
<evidence type="ECO:0000256" key="6">
    <source>
        <dbReference type="ARBA" id="ARBA00022603"/>
    </source>
</evidence>
<evidence type="ECO:0000256" key="10">
    <source>
        <dbReference type="ARBA" id="ARBA00031323"/>
    </source>
</evidence>
<evidence type="ECO:0000256" key="11">
    <source>
        <dbReference type="ARBA" id="ARBA00031350"/>
    </source>
</evidence>
<feature type="region of interest" description="Disordered" evidence="12">
    <location>
        <begin position="197"/>
        <end position="266"/>
    </location>
</feature>
<comment type="similarity">
    <text evidence="2">Belongs to the methyltransferase superfamily. L-isoaspartyl/D-aspartyl protein methyltransferase family.</text>
</comment>
<dbReference type="RefSeq" id="WP_182607800.1">
    <property type="nucleotide sequence ID" value="NZ_VKHT01000914.1"/>
</dbReference>
<keyword evidence="7" id="KW-0808">Transferase</keyword>
<dbReference type="GO" id="GO:0004719">
    <property type="term" value="F:protein-L-isoaspartate (D-aspartate) O-methyltransferase activity"/>
    <property type="evidence" value="ECO:0007669"/>
    <property type="project" value="UniProtKB-EC"/>
</dbReference>
<dbReference type="Pfam" id="PF01135">
    <property type="entry name" value="PCMT"/>
    <property type="match status" value="1"/>
</dbReference>
<dbReference type="Gene3D" id="3.40.50.150">
    <property type="entry name" value="Vaccinia Virus protein VP39"/>
    <property type="match status" value="1"/>
</dbReference>
<dbReference type="Proteomes" id="UP000538929">
    <property type="component" value="Unassembled WGS sequence"/>
</dbReference>
<evidence type="ECO:0000256" key="9">
    <source>
        <dbReference type="ARBA" id="ARBA00030757"/>
    </source>
</evidence>
<comment type="caution">
    <text evidence="13">The sequence shown here is derived from an EMBL/GenBank/DDBJ whole genome shotgun (WGS) entry which is preliminary data.</text>
</comment>
<dbReference type="PROSITE" id="PS01279">
    <property type="entry name" value="PCMT"/>
    <property type="match status" value="1"/>
</dbReference>
<dbReference type="AlphaFoldDB" id="A0A7W3TGL0"/>
<dbReference type="CDD" id="cd02440">
    <property type="entry name" value="AdoMet_MTases"/>
    <property type="match status" value="1"/>
</dbReference>
<dbReference type="EMBL" id="VKHT01000914">
    <property type="protein sequence ID" value="MBB0246473.1"/>
    <property type="molecule type" value="Genomic_DNA"/>
</dbReference>
<name>A0A7W3TGL0_9ACTN</name>
<proteinExistence type="inferred from homology"/>
<keyword evidence="14" id="KW-1185">Reference proteome</keyword>
<dbReference type="InterPro" id="IPR000682">
    <property type="entry name" value="PCMT"/>
</dbReference>
<evidence type="ECO:0000256" key="7">
    <source>
        <dbReference type="ARBA" id="ARBA00022679"/>
    </source>
</evidence>
<evidence type="ECO:0000256" key="3">
    <source>
        <dbReference type="ARBA" id="ARBA00011890"/>
    </source>
</evidence>
<evidence type="ECO:0000256" key="5">
    <source>
        <dbReference type="ARBA" id="ARBA00022490"/>
    </source>
</evidence>
<dbReference type="GO" id="GO:0032259">
    <property type="term" value="P:methylation"/>
    <property type="evidence" value="ECO:0007669"/>
    <property type="project" value="UniProtKB-KW"/>
</dbReference>